<keyword evidence="3" id="KW-1185">Reference proteome</keyword>
<dbReference type="InterPro" id="IPR041132">
    <property type="entry name" value="DUF5624"/>
</dbReference>
<sequence>MDRYESPAFARLFFAYTGSPRSIGGQLTLASERRYAAAPLIVATHGDLALYPGNGAEPTIEGFRLSTRGFKELTAVSHLGPALATLARIKELDPDGPWPAGAAELLAATQETREANSPELWRDLVGIKSFAGREPAIAAMIDHACLVTERFLQRALENPSSLTAETVRRDALEGPSDELPVSLNRIMVATFYLFGMDLGHRLITWFDGLGLPWEDTMVIIAGRQGRPTAGVTRDSNSVAGIISAASRNRLPETSLLIAPHAPVFPTYDGSNLDAVAALEPEYRRLWSGVRATTELGEQMFAGYPRFEPARTGGQRIRPGTATISELPAIDGPADWFALTSRLRLVLEDPRQLLSGAITDFAARQLVDNGNNPAQLFVPGLDGEPYPLCSVQGEAS</sequence>
<gene>
    <name evidence="2" type="ORF">E1263_01030</name>
</gene>
<dbReference type="OrthoDB" id="3963779at2"/>
<evidence type="ECO:0000313" key="3">
    <source>
        <dbReference type="Proteomes" id="UP000295124"/>
    </source>
</evidence>
<comment type="caution">
    <text evidence="2">The sequence shown here is derived from an EMBL/GenBank/DDBJ whole genome shotgun (WGS) entry which is preliminary data.</text>
</comment>
<dbReference type="RefSeq" id="WP_132164301.1">
    <property type="nucleotide sequence ID" value="NZ_SMKX01000002.1"/>
</dbReference>
<evidence type="ECO:0000259" key="1">
    <source>
        <dbReference type="Pfam" id="PF18538"/>
    </source>
</evidence>
<dbReference type="EMBL" id="SMKX01000002">
    <property type="protein sequence ID" value="TDD63242.1"/>
    <property type="molecule type" value="Genomic_DNA"/>
</dbReference>
<dbReference type="Proteomes" id="UP000295124">
    <property type="component" value="Unassembled WGS sequence"/>
</dbReference>
<feature type="domain" description="DUF5624" evidence="1">
    <location>
        <begin position="67"/>
        <end position="196"/>
    </location>
</feature>
<organism evidence="2 3">
    <name type="scientific">Kribbella antibiotica</name>
    <dbReference type="NCBI Taxonomy" id="190195"/>
    <lineage>
        <taxon>Bacteria</taxon>
        <taxon>Bacillati</taxon>
        <taxon>Actinomycetota</taxon>
        <taxon>Actinomycetes</taxon>
        <taxon>Propionibacteriales</taxon>
        <taxon>Kribbellaceae</taxon>
        <taxon>Kribbella</taxon>
    </lineage>
</organism>
<evidence type="ECO:0000313" key="2">
    <source>
        <dbReference type="EMBL" id="TDD63242.1"/>
    </source>
</evidence>
<name>A0A4R5A164_9ACTN</name>
<dbReference type="Pfam" id="PF18538">
    <property type="entry name" value="DUF5624"/>
    <property type="match status" value="1"/>
</dbReference>
<proteinExistence type="predicted"/>
<protein>
    <recommendedName>
        <fullName evidence="1">DUF5624 domain-containing protein</fullName>
    </recommendedName>
</protein>
<reference evidence="2 3" key="1">
    <citation type="submission" date="2019-03" db="EMBL/GenBank/DDBJ databases">
        <title>Draft genome sequences of novel Actinobacteria.</title>
        <authorList>
            <person name="Sahin N."/>
            <person name="Ay H."/>
            <person name="Saygin H."/>
        </authorList>
    </citation>
    <scope>NUCLEOTIDE SEQUENCE [LARGE SCALE GENOMIC DNA]</scope>
    <source>
        <strain evidence="2 3">JCM 13523</strain>
    </source>
</reference>
<dbReference type="AlphaFoldDB" id="A0A4R5A164"/>
<accession>A0A4R5A164</accession>